<dbReference type="EC" id="3.1.-.-" evidence="4"/>
<dbReference type="EMBL" id="JBHTJZ010000009">
    <property type="protein sequence ID" value="MFD0959412.1"/>
    <property type="molecule type" value="Genomic_DNA"/>
</dbReference>
<evidence type="ECO:0000313" key="4">
    <source>
        <dbReference type="EMBL" id="MFD0959412.1"/>
    </source>
</evidence>
<comment type="caution">
    <text evidence="4">The sequence shown here is derived from an EMBL/GenBank/DDBJ whole genome shotgun (WGS) entry which is preliminary data.</text>
</comment>
<dbReference type="PANTHER" id="PTHR46317:SF1">
    <property type="entry name" value="HYDROLASE, TATD FAMILY"/>
    <property type="match status" value="1"/>
</dbReference>
<name>A0ABW3HPD8_9BACL</name>
<organism evidence="4 5">
    <name type="scientific">Paenibacillus chungangensis</name>
    <dbReference type="NCBI Taxonomy" id="696535"/>
    <lineage>
        <taxon>Bacteria</taxon>
        <taxon>Bacillati</taxon>
        <taxon>Bacillota</taxon>
        <taxon>Bacilli</taxon>
        <taxon>Bacillales</taxon>
        <taxon>Paenibacillaceae</taxon>
        <taxon>Paenibacillus</taxon>
    </lineage>
</organism>
<keyword evidence="5" id="KW-1185">Reference proteome</keyword>
<evidence type="ECO:0000256" key="1">
    <source>
        <dbReference type="ARBA" id="ARBA00009275"/>
    </source>
</evidence>
<accession>A0ABW3HPD8</accession>
<dbReference type="PIRSF" id="PIRSF005902">
    <property type="entry name" value="DNase_TatD"/>
    <property type="match status" value="1"/>
</dbReference>
<evidence type="ECO:0000256" key="3">
    <source>
        <dbReference type="ARBA" id="ARBA00022801"/>
    </source>
</evidence>
<evidence type="ECO:0000313" key="5">
    <source>
        <dbReference type="Proteomes" id="UP001596989"/>
    </source>
</evidence>
<sequence length="278" mass="31498">MDNGRSLNERSSLSRLTCMDAHIHLDLYPEEEREVMLKEASRNGVVAVVAVSMHMESALVNYRLSQRYPQGVHPAYGFHPEQKLPSPDELDRLVAWIRERHAAGEPFAIGEVGLPYYMRTEAEAAGQSFDEAPYIELLDRFVALAAELDRPIVLHAVYEDADKACGLLERYGVRKAHFHWFKGSEECIRRMAASGYYVSVTPDVAYEEEIKSLVRQYPLTQLMAETDGPWPFEGPYSGKRTVPSMTKEVVADIAVLKGLQAQEAAEQLLRNTKQFYML</sequence>
<gene>
    <name evidence="4" type="ORF">ACFQ2I_08410</name>
</gene>
<dbReference type="PANTHER" id="PTHR46317">
    <property type="entry name" value="HYDROLASE OF PHP SUPERFAMILY-RELATED PROTEIN"/>
    <property type="match status" value="1"/>
</dbReference>
<comment type="similarity">
    <text evidence="1">Belongs to the metallo-dependent hydrolases superfamily. TatD-type hydrolase family.</text>
</comment>
<dbReference type="InterPro" id="IPR032466">
    <property type="entry name" value="Metal_Hydrolase"/>
</dbReference>
<keyword evidence="2" id="KW-0479">Metal-binding</keyword>
<evidence type="ECO:0000256" key="2">
    <source>
        <dbReference type="ARBA" id="ARBA00022723"/>
    </source>
</evidence>
<dbReference type="Proteomes" id="UP001596989">
    <property type="component" value="Unassembled WGS sequence"/>
</dbReference>
<reference evidence="5" key="1">
    <citation type="journal article" date="2019" name="Int. J. Syst. Evol. Microbiol.">
        <title>The Global Catalogue of Microorganisms (GCM) 10K type strain sequencing project: providing services to taxonomists for standard genome sequencing and annotation.</title>
        <authorList>
            <consortium name="The Broad Institute Genomics Platform"/>
            <consortium name="The Broad Institute Genome Sequencing Center for Infectious Disease"/>
            <person name="Wu L."/>
            <person name="Ma J."/>
        </authorList>
    </citation>
    <scope>NUCLEOTIDE SEQUENCE [LARGE SCALE GENOMIC DNA]</scope>
    <source>
        <strain evidence="5">CCUG 59129</strain>
    </source>
</reference>
<proteinExistence type="inferred from homology"/>
<protein>
    <submittedName>
        <fullName evidence="4">TatD family hydrolase</fullName>
        <ecNumber evidence="4">3.1.-.-</ecNumber>
    </submittedName>
</protein>
<dbReference type="Gene3D" id="3.20.20.140">
    <property type="entry name" value="Metal-dependent hydrolases"/>
    <property type="match status" value="1"/>
</dbReference>
<dbReference type="Pfam" id="PF01026">
    <property type="entry name" value="TatD_DNase"/>
    <property type="match status" value="1"/>
</dbReference>
<dbReference type="GO" id="GO:0016787">
    <property type="term" value="F:hydrolase activity"/>
    <property type="evidence" value="ECO:0007669"/>
    <property type="project" value="UniProtKB-KW"/>
</dbReference>
<dbReference type="SUPFAM" id="SSF51556">
    <property type="entry name" value="Metallo-dependent hydrolases"/>
    <property type="match status" value="1"/>
</dbReference>
<dbReference type="CDD" id="cd01310">
    <property type="entry name" value="TatD_DNAse"/>
    <property type="match status" value="1"/>
</dbReference>
<dbReference type="InterPro" id="IPR001130">
    <property type="entry name" value="TatD-like"/>
</dbReference>
<keyword evidence="3 4" id="KW-0378">Hydrolase</keyword>
<dbReference type="RefSeq" id="WP_377563527.1">
    <property type="nucleotide sequence ID" value="NZ_JBHTJZ010000009.1"/>
</dbReference>